<evidence type="ECO:0000313" key="6">
    <source>
        <dbReference type="EMBL" id="KAG7192437.1"/>
    </source>
</evidence>
<feature type="coiled-coil region" evidence="4">
    <location>
        <begin position="905"/>
        <end position="975"/>
    </location>
</feature>
<evidence type="ECO:0000256" key="3">
    <source>
        <dbReference type="PROSITE-ProRule" id="PRU00339"/>
    </source>
</evidence>
<dbReference type="InterPro" id="IPR031101">
    <property type="entry name" value="Ctr9"/>
</dbReference>
<feature type="repeat" description="TPR" evidence="3">
    <location>
        <begin position="210"/>
        <end position="243"/>
    </location>
</feature>
<dbReference type="Gene3D" id="1.25.40.10">
    <property type="entry name" value="Tetratricopeptide repeat domain"/>
    <property type="match status" value="5"/>
</dbReference>
<comment type="caution">
    <text evidence="6">The sequence shown here is derived from an EMBL/GenBank/DDBJ whole genome shotgun (WGS) entry which is preliminary data.</text>
</comment>
<feature type="compositionally biased region" description="Basic residues" evidence="5">
    <location>
        <begin position="1008"/>
        <end position="1026"/>
    </location>
</feature>
<sequence length="1111" mass="126363">MEEPLDITYYLGPQGVELLNNLDVPLSNGEIVSINLRDELPEDPLEIITFLETENVPRQFWVSVAGGYAQNGKLEEAQSVAEKGLSKLVGFLEEDKKALQGFLTWLYLKKVLLGIEKNSNINRARESIEKLQAVGGNKELSNLLLKAIVYLFEDRFDKALEILDRVLKENGNNCFALMAKAQIILNKTKNYSNALKLYQQVLVTNPTMSPDPRIGVGICFWFLKDESMAIQAWKRALELNPSNIKAKILVVLSEFNNAFNNSLSDEEFKHNYTTCLKQVSTLYKENVNDISILLVLASYFLSKGDYDTVEKIVNKIRASILGEDKFELYTASKLSGKLSSFQSVALSQCFYWLGRVSFNKNDFTQSQKYFHESIKLNESNLLAKLGLGQSQYNRGSVEESLITFESILKTNPKCLEVLYLLGCLYSKQSSRRKQEAAIHILEKYIRLSNNKGYSNPQEFSEFYKREPVILNSYLILSELYESRDFTQSLVYLQKAVESRKQVLLEAPLEVYNNIGVFNFMKNNFALAVENFSSAVQVAEKDSQGSSSQLIDDIKITLSFNLARSKEEISEEEATSSNIQKDSVDVYDTILKEQPAYYSAKLRLLFLQCLSTELPKKEILEALETLLSDNDSNLEVRSFYGWFIKNFGKKLGLVGDSDANHQKETLVQYNSHDCYALVSLANIYCIMARDLKDNDNNKKRKYYIRAVELFAKVLSVDSKNVFAAQGLAIVYLENKEVEKGLEILRKIRDSLNDISIYVNLGHAYAECKQFSKSIEHYEIALARFSDGNDTRLLTFLGKTWYMRGLYEKNLNYLKKAKQYAEEVLEKSGGTSAAFKFNVAYIDYQIAEFITKQRADLRSVDEIKSAILNLNTAITILKELALDEEKNPPYPKSELNQRALLGQNTLLNRLNMSLEETVSNIENVEQRLEEAKKLRREEEDRKLKEEEERNRQLALKEEEMAKERLKLQEQAQQWAEEQRANIGVDESDGDGDYNNNGGDAGDAGGDDSNKKKRKKNAAKPGRRGKKKAAVVDDIINDDSEESAVSSGEEQEPNSAKASPKKRKKKAAIVDDEEEDDVDEPDNSKKRKKKALSKEIIEDSDDELDDDLFGDDNE</sequence>
<keyword evidence="1" id="KW-0677">Repeat</keyword>
<feature type="compositionally biased region" description="Acidic residues" evidence="5">
    <location>
        <begin position="1095"/>
        <end position="1111"/>
    </location>
</feature>
<dbReference type="GO" id="GO:0016593">
    <property type="term" value="C:Cdc73/Paf1 complex"/>
    <property type="evidence" value="ECO:0007669"/>
    <property type="project" value="TreeGrafter"/>
</dbReference>
<keyword evidence="4" id="KW-0175">Coiled coil</keyword>
<dbReference type="InterPro" id="IPR019734">
    <property type="entry name" value="TPR_rpt"/>
</dbReference>
<dbReference type="InterPro" id="IPR011990">
    <property type="entry name" value="TPR-like_helical_dom_sf"/>
</dbReference>
<feature type="repeat" description="TPR" evidence="3">
    <location>
        <begin position="347"/>
        <end position="380"/>
    </location>
</feature>
<evidence type="ECO:0000256" key="2">
    <source>
        <dbReference type="ARBA" id="ARBA00022803"/>
    </source>
</evidence>
<dbReference type="Proteomes" id="UP000790833">
    <property type="component" value="Unassembled WGS sequence"/>
</dbReference>
<name>A0A9P7V765_9ASCO</name>
<dbReference type="PANTHER" id="PTHR14027:SF2">
    <property type="entry name" value="RNA POLYMERASE-ASSOCIATED PROTEIN CTR9 HOMOLOG"/>
    <property type="match status" value="1"/>
</dbReference>
<dbReference type="PROSITE" id="PS50005">
    <property type="entry name" value="TPR"/>
    <property type="match status" value="4"/>
</dbReference>
<dbReference type="SUPFAM" id="SSF48452">
    <property type="entry name" value="TPR-like"/>
    <property type="match status" value="2"/>
</dbReference>
<dbReference type="GO" id="GO:0006355">
    <property type="term" value="P:regulation of DNA-templated transcription"/>
    <property type="evidence" value="ECO:0007669"/>
    <property type="project" value="InterPro"/>
</dbReference>
<keyword evidence="2 3" id="KW-0802">TPR repeat</keyword>
<dbReference type="EMBL" id="JAHMUF010000018">
    <property type="protein sequence ID" value="KAG7192437.1"/>
    <property type="molecule type" value="Genomic_DNA"/>
</dbReference>
<dbReference type="SMART" id="SM00028">
    <property type="entry name" value="TPR"/>
    <property type="match status" value="8"/>
</dbReference>
<feature type="repeat" description="TPR" evidence="3">
    <location>
        <begin position="753"/>
        <end position="786"/>
    </location>
</feature>
<gene>
    <name evidence="6" type="ORF">KQ657_001838</name>
</gene>
<feature type="compositionally biased region" description="Acidic residues" evidence="5">
    <location>
        <begin position="1067"/>
        <end position="1078"/>
    </location>
</feature>
<dbReference type="GeneID" id="66115212"/>
<accession>A0A9P7V765</accession>
<keyword evidence="7" id="KW-1185">Reference proteome</keyword>
<dbReference type="Pfam" id="PF13432">
    <property type="entry name" value="TPR_16"/>
    <property type="match status" value="1"/>
</dbReference>
<dbReference type="Pfam" id="PF13181">
    <property type="entry name" value="TPR_8"/>
    <property type="match status" value="2"/>
</dbReference>
<dbReference type="GO" id="GO:0006368">
    <property type="term" value="P:transcription elongation by RNA polymerase II"/>
    <property type="evidence" value="ECO:0007669"/>
    <property type="project" value="TreeGrafter"/>
</dbReference>
<dbReference type="OrthoDB" id="343875at2759"/>
<protein>
    <submittedName>
        <fullName evidence="6">Uncharacterized protein</fullName>
    </submittedName>
</protein>
<evidence type="ECO:0000256" key="5">
    <source>
        <dbReference type="SAM" id="MobiDB-lite"/>
    </source>
</evidence>
<reference evidence="6" key="1">
    <citation type="submission" date="2021-03" db="EMBL/GenBank/DDBJ databases">
        <authorList>
            <person name="Palmer J.M."/>
        </authorList>
    </citation>
    <scope>NUCLEOTIDE SEQUENCE</scope>
    <source>
        <strain evidence="6">ARV_011</strain>
    </source>
</reference>
<dbReference type="SUPFAM" id="SSF81901">
    <property type="entry name" value="HCP-like"/>
    <property type="match status" value="1"/>
</dbReference>
<evidence type="ECO:0000256" key="4">
    <source>
        <dbReference type="SAM" id="Coils"/>
    </source>
</evidence>
<dbReference type="GO" id="GO:0000993">
    <property type="term" value="F:RNA polymerase II complex binding"/>
    <property type="evidence" value="ECO:0007669"/>
    <property type="project" value="TreeGrafter"/>
</dbReference>
<evidence type="ECO:0000313" key="7">
    <source>
        <dbReference type="Proteomes" id="UP000790833"/>
    </source>
</evidence>
<dbReference type="AlphaFoldDB" id="A0A9P7V765"/>
<proteinExistence type="predicted"/>
<feature type="region of interest" description="Disordered" evidence="5">
    <location>
        <begin position="981"/>
        <end position="1111"/>
    </location>
</feature>
<dbReference type="PANTHER" id="PTHR14027">
    <property type="entry name" value="RNA POLYMERASE-ASSOCIATED PROTEIN CTR9"/>
    <property type="match status" value="1"/>
</dbReference>
<dbReference type="RefSeq" id="XP_043047987.1">
    <property type="nucleotide sequence ID" value="XM_043192619.1"/>
</dbReference>
<evidence type="ECO:0000256" key="1">
    <source>
        <dbReference type="ARBA" id="ARBA00022737"/>
    </source>
</evidence>
<organism evidence="6 7">
    <name type="scientific">Scheffersomyces spartinae</name>
    <dbReference type="NCBI Taxonomy" id="45513"/>
    <lineage>
        <taxon>Eukaryota</taxon>
        <taxon>Fungi</taxon>
        <taxon>Dikarya</taxon>
        <taxon>Ascomycota</taxon>
        <taxon>Saccharomycotina</taxon>
        <taxon>Pichiomycetes</taxon>
        <taxon>Debaryomycetaceae</taxon>
        <taxon>Scheffersomyces</taxon>
    </lineage>
</organism>
<feature type="repeat" description="TPR" evidence="3">
    <location>
        <begin position="508"/>
        <end position="541"/>
    </location>
</feature>